<evidence type="ECO:0000259" key="1">
    <source>
        <dbReference type="Pfam" id="PF01968"/>
    </source>
</evidence>
<dbReference type="InterPro" id="IPR008040">
    <property type="entry name" value="Hydant_A_N"/>
</dbReference>
<dbReference type="InterPro" id="IPR002821">
    <property type="entry name" value="Hydantoinase_A"/>
</dbReference>
<accession>A0A1I5FHJ2</accession>
<dbReference type="Proteomes" id="UP000198806">
    <property type="component" value="Unassembled WGS sequence"/>
</dbReference>
<dbReference type="Pfam" id="PF01968">
    <property type="entry name" value="Hydantoinase_A"/>
    <property type="match status" value="1"/>
</dbReference>
<dbReference type="SUPFAM" id="SSF53067">
    <property type="entry name" value="Actin-like ATPase domain"/>
    <property type="match status" value="1"/>
</dbReference>
<evidence type="ECO:0000313" key="3">
    <source>
        <dbReference type="EMBL" id="SFO23214.1"/>
    </source>
</evidence>
<dbReference type="GO" id="GO:0005829">
    <property type="term" value="C:cytosol"/>
    <property type="evidence" value="ECO:0007669"/>
    <property type="project" value="TreeGrafter"/>
</dbReference>
<dbReference type="STRING" id="1527.SAMN04489757_11431"/>
<dbReference type="PANTHER" id="PTHR11365">
    <property type="entry name" value="5-OXOPROLINASE RELATED"/>
    <property type="match status" value="1"/>
</dbReference>
<proteinExistence type="predicted"/>
<feature type="domain" description="Hydantoinase A/oxoprolinase" evidence="1">
    <location>
        <begin position="198"/>
        <end position="504"/>
    </location>
</feature>
<dbReference type="Gene3D" id="3.30.420.40">
    <property type="match status" value="1"/>
</dbReference>
<sequence length="710" mass="75899">MTNRKIRVGIDVGGTHTKAVAVDDATYEIVGIGSVKTTHESELGVSEGVVESFKKCLGDNNISPDEVTFIAHSTTQATNALLEGDVAKTGIIGMGKGVISGFLSNMQSNVKNINLDNSGRRKIITAHRYMDLKKISKEAAGKVIDDLKAEGCGVIVASKAFGVDDIEEELIVKEAGKERGIEVTAAADISKLYGLTRRTRTAVINASILPKMFETADSTESAVRKAGIKAPLMIMRGDGGVMDIEEMRKRPVLTMLSGPAASTVGALMYLRVSNGIFFEVGGTSTDIGVIKNGRPMIDYSVVGGQSTLIHSLDVHVSGVAGGSMVRADNNRIIHVGPRSAHIANLPYSAFTDPGKIVNPKVVRIQPLEGDPEDYIAIECDGGFRCTITVTCAATALGIVKPGDFSYGNPESSKKAIEALAKELKMSVEECATAILNNGADTCIAVIEELADKYKIERDQITLIGGGGGATALLPFTANKMNLPYQIAKNAEVISSIGVALALVRDVVERVIPSPTPQDLAEIRTEVTDMAIKSGATAESIEIQIEIDSQTSKVRAIATGSTEIQTQDLSKKATMEEATKIAADSMRVEAKQVNCIVQNENFYVFGSQKGRKQEIRVVDKKGIIKIQRSDGNAVESTTGSVRSVVDKLWEELSVYKSDIKITPDFYLCIGPKVIDYEGMSGLDQLHMVMDSELMTRASGDSVILIGAKNDM</sequence>
<keyword evidence="4" id="KW-1185">Reference proteome</keyword>
<name>A0A1I5FHJ2_9FIRM</name>
<dbReference type="GO" id="GO:0017168">
    <property type="term" value="F:5-oxoprolinase (ATP-hydrolyzing) activity"/>
    <property type="evidence" value="ECO:0007669"/>
    <property type="project" value="TreeGrafter"/>
</dbReference>
<gene>
    <name evidence="3" type="ORF">SAMN04489757_11431</name>
</gene>
<evidence type="ECO:0000259" key="2">
    <source>
        <dbReference type="Pfam" id="PF05378"/>
    </source>
</evidence>
<organism evidence="3 4">
    <name type="scientific">Anaerocolumna aminovalerica</name>
    <dbReference type="NCBI Taxonomy" id="1527"/>
    <lineage>
        <taxon>Bacteria</taxon>
        <taxon>Bacillati</taxon>
        <taxon>Bacillota</taxon>
        <taxon>Clostridia</taxon>
        <taxon>Lachnospirales</taxon>
        <taxon>Lachnospiraceae</taxon>
        <taxon>Anaerocolumna</taxon>
    </lineage>
</organism>
<protein>
    <submittedName>
        <fullName evidence="3">N-methylhydantoinase A/oxoprolinase/acetone carboxylase, beta subunit</fullName>
    </submittedName>
</protein>
<evidence type="ECO:0000313" key="4">
    <source>
        <dbReference type="Proteomes" id="UP000198806"/>
    </source>
</evidence>
<dbReference type="InterPro" id="IPR045079">
    <property type="entry name" value="Oxoprolinase-like"/>
</dbReference>
<feature type="domain" description="Hydantoinase/oxoprolinase N-terminal" evidence="2">
    <location>
        <begin position="7"/>
        <end position="178"/>
    </location>
</feature>
<dbReference type="AlphaFoldDB" id="A0A1I5FHJ2"/>
<dbReference type="EMBL" id="FOWD01000014">
    <property type="protein sequence ID" value="SFO23214.1"/>
    <property type="molecule type" value="Genomic_DNA"/>
</dbReference>
<dbReference type="InterPro" id="IPR043129">
    <property type="entry name" value="ATPase_NBD"/>
</dbReference>
<dbReference type="GO" id="GO:0006749">
    <property type="term" value="P:glutathione metabolic process"/>
    <property type="evidence" value="ECO:0007669"/>
    <property type="project" value="TreeGrafter"/>
</dbReference>
<reference evidence="3 4" key="1">
    <citation type="submission" date="2016-10" db="EMBL/GenBank/DDBJ databases">
        <authorList>
            <person name="de Groot N.N."/>
        </authorList>
    </citation>
    <scope>NUCLEOTIDE SEQUENCE [LARGE SCALE GENOMIC DNA]</scope>
    <source>
        <strain evidence="3 4">DSM 1283</strain>
    </source>
</reference>
<dbReference type="OrthoDB" id="9768323at2"/>
<dbReference type="PANTHER" id="PTHR11365:SF23">
    <property type="entry name" value="HYPOTHETICAL 5-OXOPROLINASE (EUROFUNG)-RELATED"/>
    <property type="match status" value="1"/>
</dbReference>
<dbReference type="Pfam" id="PF05378">
    <property type="entry name" value="Hydant_A_N"/>
    <property type="match status" value="1"/>
</dbReference>
<dbReference type="RefSeq" id="WP_091686441.1">
    <property type="nucleotide sequence ID" value="NZ_BAABFM010000048.1"/>
</dbReference>